<protein>
    <recommendedName>
        <fullName evidence="5">Alpha/beta hydrolase fold-3 domain-containing protein</fullName>
    </recommendedName>
</protein>
<dbReference type="PANTHER" id="PTHR48081:SF8">
    <property type="entry name" value="ALPHA_BETA HYDROLASE FOLD-3 DOMAIN-CONTAINING PROTEIN-RELATED"/>
    <property type="match status" value="1"/>
</dbReference>
<dbReference type="InterPro" id="IPR033140">
    <property type="entry name" value="Lipase_GDXG_put_SER_AS"/>
</dbReference>
<reference evidence="6 7" key="1">
    <citation type="submission" date="2015-01" db="EMBL/GenBank/DDBJ databases">
        <title>The Genome Sequence of Exophiala oligosperma CBS72588.</title>
        <authorList>
            <consortium name="The Broad Institute Genomics Platform"/>
            <person name="Cuomo C."/>
            <person name="de Hoog S."/>
            <person name="Gorbushina A."/>
            <person name="Stielow B."/>
            <person name="Teixiera M."/>
            <person name="Abouelleil A."/>
            <person name="Chapman S.B."/>
            <person name="Priest M."/>
            <person name="Young S.K."/>
            <person name="Wortman J."/>
            <person name="Nusbaum C."/>
            <person name="Birren B."/>
        </authorList>
    </citation>
    <scope>NUCLEOTIDE SEQUENCE [LARGE SCALE GENOMIC DNA]</scope>
    <source>
        <strain evidence="6 7">CBS 72588</strain>
    </source>
</reference>
<evidence type="ECO:0000313" key="7">
    <source>
        <dbReference type="Proteomes" id="UP000053342"/>
    </source>
</evidence>
<dbReference type="GeneID" id="27360300"/>
<dbReference type="Pfam" id="PF07859">
    <property type="entry name" value="Abhydrolase_3"/>
    <property type="match status" value="1"/>
</dbReference>
<keyword evidence="2" id="KW-0378">Hydrolase</keyword>
<dbReference type="EMBL" id="KN847339">
    <property type="protein sequence ID" value="KIW39629.1"/>
    <property type="molecule type" value="Genomic_DNA"/>
</dbReference>
<feature type="active site" evidence="3">
    <location>
        <position position="231"/>
    </location>
</feature>
<dbReference type="InterPro" id="IPR013094">
    <property type="entry name" value="AB_hydrolase_3"/>
</dbReference>
<evidence type="ECO:0000313" key="6">
    <source>
        <dbReference type="EMBL" id="KIW39629.1"/>
    </source>
</evidence>
<dbReference type="PROSITE" id="PS01174">
    <property type="entry name" value="LIPASE_GDXG_SER"/>
    <property type="match status" value="1"/>
</dbReference>
<feature type="domain" description="Alpha/beta hydrolase fold-3" evidence="5">
    <location>
        <begin position="151"/>
        <end position="364"/>
    </location>
</feature>
<comment type="similarity">
    <text evidence="1">Belongs to the 'GDXG' lipolytic enzyme family.</text>
</comment>
<dbReference type="SUPFAM" id="SSF53474">
    <property type="entry name" value="alpha/beta-Hydrolases"/>
    <property type="match status" value="1"/>
</dbReference>
<evidence type="ECO:0000256" key="3">
    <source>
        <dbReference type="PROSITE-ProRule" id="PRU10038"/>
    </source>
</evidence>
<keyword evidence="4" id="KW-1133">Transmembrane helix</keyword>
<dbReference type="InterPro" id="IPR029058">
    <property type="entry name" value="AB_hydrolase_fold"/>
</dbReference>
<evidence type="ECO:0000259" key="5">
    <source>
        <dbReference type="Pfam" id="PF07859"/>
    </source>
</evidence>
<gene>
    <name evidence="6" type="ORF">PV06_08226</name>
</gene>
<organism evidence="6 7">
    <name type="scientific">Exophiala oligosperma</name>
    <dbReference type="NCBI Taxonomy" id="215243"/>
    <lineage>
        <taxon>Eukaryota</taxon>
        <taxon>Fungi</taxon>
        <taxon>Dikarya</taxon>
        <taxon>Ascomycota</taxon>
        <taxon>Pezizomycotina</taxon>
        <taxon>Eurotiomycetes</taxon>
        <taxon>Chaetothyriomycetidae</taxon>
        <taxon>Chaetothyriales</taxon>
        <taxon>Herpotrichiellaceae</taxon>
        <taxon>Exophiala</taxon>
    </lineage>
</organism>
<keyword evidence="7" id="KW-1185">Reference proteome</keyword>
<evidence type="ECO:0000256" key="4">
    <source>
        <dbReference type="SAM" id="Phobius"/>
    </source>
</evidence>
<keyword evidence="4" id="KW-0472">Membrane</keyword>
<dbReference type="AlphaFoldDB" id="A0A0D2DVU7"/>
<dbReference type="Gene3D" id="3.40.50.1820">
    <property type="entry name" value="alpha/beta hydrolase"/>
    <property type="match status" value="1"/>
</dbReference>
<proteinExistence type="inferred from homology"/>
<dbReference type="OrthoDB" id="4104581at2759"/>
<dbReference type="GO" id="GO:0016787">
    <property type="term" value="F:hydrolase activity"/>
    <property type="evidence" value="ECO:0007669"/>
    <property type="project" value="UniProtKB-KW"/>
</dbReference>
<accession>A0A0D2DVU7</accession>
<evidence type="ECO:0000256" key="2">
    <source>
        <dbReference type="ARBA" id="ARBA00022801"/>
    </source>
</evidence>
<dbReference type="HOGENOM" id="CLU_067136_0_0_1"/>
<name>A0A0D2DVU7_9EURO</name>
<dbReference type="VEuPathDB" id="FungiDB:PV06_08226"/>
<keyword evidence="4" id="KW-0812">Transmembrane</keyword>
<sequence length="395" mass="43785">MAKILEIATLQTISPFTETEFFFRCSFSMGWAQFGWIQELIYSPATMTAFNWAYVRQRPAKFCCIFAVYILHAGILILGRLSTRPLSHPTNLVTALKSLLLKIFFLKHYQFIYSTPPPAFASARRFDGKGWHAYEVDVNPNRALKQYDAVVLYLHGGGYAIGEPMQYYVTFQRWRRKAAEMGYHLAIVSLRYPLSVERPYPAQRDAAVAAYEHLREVEKVPPSRVVLAGDSAGGNLVAALLVYLRDHGEVPRPGASILISAWLDPSLSKTASSAYADVDFVYGDGTCNGTKQMAQVLAGDGRDPADPDISLALNTNLKGIPGHLCSYGSAEVYQEDSKMWIAQCRADEVDVTSYCGEGAVHTFVLGGLAADAKLEGEADDIVLEYIRKRLGIRTD</sequence>
<feature type="transmembrane region" description="Helical" evidence="4">
    <location>
        <begin position="62"/>
        <end position="81"/>
    </location>
</feature>
<dbReference type="InterPro" id="IPR050300">
    <property type="entry name" value="GDXG_lipolytic_enzyme"/>
</dbReference>
<dbReference type="STRING" id="215243.A0A0D2DVU7"/>
<evidence type="ECO:0000256" key="1">
    <source>
        <dbReference type="ARBA" id="ARBA00010515"/>
    </source>
</evidence>
<dbReference type="RefSeq" id="XP_016259845.1">
    <property type="nucleotide sequence ID" value="XM_016409537.1"/>
</dbReference>
<dbReference type="Proteomes" id="UP000053342">
    <property type="component" value="Unassembled WGS sequence"/>
</dbReference>
<dbReference type="PANTHER" id="PTHR48081">
    <property type="entry name" value="AB HYDROLASE SUPERFAMILY PROTEIN C4A8.06C"/>
    <property type="match status" value="1"/>
</dbReference>